<proteinExistence type="predicted"/>
<accession>A0A7J7MQ08</accession>
<dbReference type="AlphaFoldDB" id="A0A7J7MQ08"/>
<evidence type="ECO:0000313" key="3">
    <source>
        <dbReference type="EMBL" id="KAF6156880.1"/>
    </source>
</evidence>
<feature type="region of interest" description="Disordered" evidence="1">
    <location>
        <begin position="99"/>
        <end position="134"/>
    </location>
</feature>
<dbReference type="PANTHER" id="PTHR31286">
    <property type="entry name" value="GLYCINE-RICH CELL WALL STRUCTURAL PROTEIN 1.8-LIKE"/>
    <property type="match status" value="1"/>
</dbReference>
<dbReference type="PANTHER" id="PTHR31286:SF180">
    <property type="entry name" value="OS10G0362600 PROTEIN"/>
    <property type="match status" value="1"/>
</dbReference>
<feature type="compositionally biased region" description="Basic and acidic residues" evidence="1">
    <location>
        <begin position="123"/>
        <end position="132"/>
    </location>
</feature>
<comment type="caution">
    <text evidence="3">The sequence shown here is derived from an EMBL/GenBank/DDBJ whole genome shotgun (WGS) entry which is preliminary data.</text>
</comment>
<dbReference type="OrthoDB" id="1939300at2759"/>
<name>A0A7J7MQ08_9MAGN</name>
<feature type="compositionally biased region" description="Polar residues" evidence="1">
    <location>
        <begin position="106"/>
        <end position="121"/>
    </location>
</feature>
<evidence type="ECO:0000256" key="1">
    <source>
        <dbReference type="SAM" id="MobiDB-lite"/>
    </source>
</evidence>
<reference evidence="3 4" key="1">
    <citation type="journal article" date="2020" name="IScience">
        <title>Genome Sequencing of the Endangered Kingdonia uniflora (Circaeasteraceae, Ranunculales) Reveals Potential Mechanisms of Evolutionary Specialization.</title>
        <authorList>
            <person name="Sun Y."/>
            <person name="Deng T."/>
            <person name="Zhang A."/>
            <person name="Moore M.J."/>
            <person name="Landis J.B."/>
            <person name="Lin N."/>
            <person name="Zhang H."/>
            <person name="Zhang X."/>
            <person name="Huang J."/>
            <person name="Zhang X."/>
            <person name="Sun H."/>
            <person name="Wang H."/>
        </authorList>
    </citation>
    <scope>NUCLEOTIDE SEQUENCE [LARGE SCALE GENOMIC DNA]</scope>
    <source>
        <strain evidence="3">TB1705</strain>
        <tissue evidence="3">Leaf</tissue>
    </source>
</reference>
<dbReference type="Pfam" id="PF14111">
    <property type="entry name" value="DUF4283"/>
    <property type="match status" value="1"/>
</dbReference>
<gene>
    <name evidence="3" type="ORF">GIB67_000420</name>
</gene>
<organism evidence="3 4">
    <name type="scientific">Kingdonia uniflora</name>
    <dbReference type="NCBI Taxonomy" id="39325"/>
    <lineage>
        <taxon>Eukaryota</taxon>
        <taxon>Viridiplantae</taxon>
        <taxon>Streptophyta</taxon>
        <taxon>Embryophyta</taxon>
        <taxon>Tracheophyta</taxon>
        <taxon>Spermatophyta</taxon>
        <taxon>Magnoliopsida</taxon>
        <taxon>Ranunculales</taxon>
        <taxon>Circaeasteraceae</taxon>
        <taxon>Kingdonia</taxon>
    </lineage>
</organism>
<evidence type="ECO:0000313" key="4">
    <source>
        <dbReference type="Proteomes" id="UP000541444"/>
    </source>
</evidence>
<keyword evidence="4" id="KW-1185">Reference proteome</keyword>
<sequence length="316" mass="35667">MEGKTQVTGDVRRSNRVRAPSAKKITSRVDEDYILALEALVQVNALPEIRMMIKATQENTRSQDVASVEAFDEELGPQELDENRGYNNLGIQECHSKERTKCTPVSDPTVNSKSKGVQGNINEADRTGKEGENTTTGGCANKCTTGNNLIANTEQPWMWEAGQLISEYIPSAVINGTPSAIFKSADYEDDFNDSAAMPVGYFIGRRHAFNYVEYLIKTWELEGDFKMTLQRNNIFFYKFYSEEDREKALEAGPQSIAIRILIPRTWRPFIKYENRDESTVPIWIILKDIPRQFRNHSGIAHIASIIGKPICFDKAA</sequence>
<dbReference type="InterPro" id="IPR040256">
    <property type="entry name" value="At4g02000-like"/>
</dbReference>
<feature type="region of interest" description="Disordered" evidence="1">
    <location>
        <begin position="1"/>
        <end position="22"/>
    </location>
</feature>
<evidence type="ECO:0000259" key="2">
    <source>
        <dbReference type="Pfam" id="PF14111"/>
    </source>
</evidence>
<dbReference type="Proteomes" id="UP000541444">
    <property type="component" value="Unassembled WGS sequence"/>
</dbReference>
<feature type="domain" description="DUF4283" evidence="2">
    <location>
        <begin position="199"/>
        <end position="272"/>
    </location>
</feature>
<dbReference type="InterPro" id="IPR025558">
    <property type="entry name" value="DUF4283"/>
</dbReference>
<protein>
    <recommendedName>
        <fullName evidence="2">DUF4283 domain-containing protein</fullName>
    </recommendedName>
</protein>
<dbReference type="EMBL" id="JACGCM010001293">
    <property type="protein sequence ID" value="KAF6156880.1"/>
    <property type="molecule type" value="Genomic_DNA"/>
</dbReference>